<dbReference type="Pfam" id="PF01593">
    <property type="entry name" value="Amino_oxidase"/>
    <property type="match status" value="1"/>
</dbReference>
<dbReference type="NCBIfam" id="TIGR00562">
    <property type="entry name" value="proto_IX_ox"/>
    <property type="match status" value="1"/>
</dbReference>
<dbReference type="GO" id="GO:0005737">
    <property type="term" value="C:cytoplasm"/>
    <property type="evidence" value="ECO:0007669"/>
    <property type="project" value="UniProtKB-SubCell"/>
</dbReference>
<dbReference type="InterPro" id="IPR002937">
    <property type="entry name" value="Amino_oxidase"/>
</dbReference>
<proteinExistence type="inferred from homology"/>
<dbReference type="PANTHER" id="PTHR42923:SF3">
    <property type="entry name" value="PROTOPORPHYRINOGEN OXIDASE"/>
    <property type="match status" value="1"/>
</dbReference>
<dbReference type="SUPFAM" id="SSF54373">
    <property type="entry name" value="FAD-linked reductases, C-terminal domain"/>
    <property type="match status" value="1"/>
</dbReference>
<protein>
    <recommendedName>
        <fullName evidence="6">Coproporphyrinogen III oxidase</fullName>
        <ecNumber evidence="6">1.3.3.15</ecNumber>
    </recommendedName>
</protein>
<dbReference type="PANTHER" id="PTHR42923">
    <property type="entry name" value="PROTOPORPHYRINOGEN OXIDASE"/>
    <property type="match status" value="1"/>
</dbReference>
<comment type="pathway">
    <text evidence="6">Porphyrin-containing compound metabolism; protoheme biosynthesis.</text>
</comment>
<evidence type="ECO:0000313" key="8">
    <source>
        <dbReference type="EMBL" id="CAG35006.1"/>
    </source>
</evidence>
<keyword evidence="5 6" id="KW-0350">Heme biosynthesis</keyword>
<evidence type="ECO:0000259" key="7">
    <source>
        <dbReference type="Pfam" id="PF01593"/>
    </source>
</evidence>
<evidence type="ECO:0000256" key="4">
    <source>
        <dbReference type="ARBA" id="ARBA00023002"/>
    </source>
</evidence>
<keyword evidence="9" id="KW-1185">Reference proteome</keyword>
<keyword evidence="4 6" id="KW-0560">Oxidoreductase</keyword>
<organism evidence="8 9">
    <name type="scientific">Desulfotalea psychrophila (strain LSv54 / DSM 12343)</name>
    <dbReference type="NCBI Taxonomy" id="177439"/>
    <lineage>
        <taxon>Bacteria</taxon>
        <taxon>Pseudomonadati</taxon>
        <taxon>Thermodesulfobacteriota</taxon>
        <taxon>Desulfobulbia</taxon>
        <taxon>Desulfobulbales</taxon>
        <taxon>Desulfocapsaceae</taxon>
        <taxon>Desulfotalea</taxon>
    </lineage>
</organism>
<name>Q6ARL9_DESPS</name>
<dbReference type="SUPFAM" id="SSF51905">
    <property type="entry name" value="FAD/NAD(P)-binding domain"/>
    <property type="match status" value="1"/>
</dbReference>
<comment type="catalytic activity">
    <reaction evidence="6">
        <text>coproporphyrinogen III + 3 O2 = coproporphyrin III + 3 H2O2</text>
        <dbReference type="Rhea" id="RHEA:43436"/>
        <dbReference type="ChEBI" id="CHEBI:15379"/>
        <dbReference type="ChEBI" id="CHEBI:16240"/>
        <dbReference type="ChEBI" id="CHEBI:57309"/>
        <dbReference type="ChEBI" id="CHEBI:131725"/>
        <dbReference type="EC" id="1.3.3.15"/>
    </reaction>
</comment>
<dbReference type="RefSeq" id="WP_011187522.1">
    <property type="nucleotide sequence ID" value="NC_006138.1"/>
</dbReference>
<dbReference type="GO" id="GO:0006783">
    <property type="term" value="P:heme biosynthetic process"/>
    <property type="evidence" value="ECO:0007669"/>
    <property type="project" value="UniProtKB-UniRule"/>
</dbReference>
<comment type="cofactor">
    <cofactor evidence="1 6">
        <name>FAD</name>
        <dbReference type="ChEBI" id="CHEBI:57692"/>
    </cofactor>
</comment>
<dbReference type="HOGENOM" id="CLU_009629_3_0_7"/>
<gene>
    <name evidence="8" type="ordered locus">DP0277</name>
</gene>
<evidence type="ECO:0000256" key="6">
    <source>
        <dbReference type="RuleBase" id="RU364052"/>
    </source>
</evidence>
<reference evidence="9" key="1">
    <citation type="journal article" date="2004" name="Environ. Microbiol.">
        <title>The genome of Desulfotalea psychrophila, a sulfate-reducing bacterium from permanently cold Arctic sediments.</title>
        <authorList>
            <person name="Rabus R."/>
            <person name="Ruepp A."/>
            <person name="Frickey T."/>
            <person name="Rattei T."/>
            <person name="Fartmann B."/>
            <person name="Stark M."/>
            <person name="Bauer M."/>
            <person name="Zibat A."/>
            <person name="Lombardot T."/>
            <person name="Becker I."/>
            <person name="Amann J."/>
            <person name="Gellner K."/>
            <person name="Teeling H."/>
            <person name="Leuschner W.D."/>
            <person name="Gloeckner F.-O."/>
            <person name="Lupas A.N."/>
            <person name="Amann R."/>
            <person name="Klenk H.-P."/>
        </authorList>
    </citation>
    <scope>NUCLEOTIDE SEQUENCE [LARGE SCALE GENOMIC DNA]</scope>
    <source>
        <strain evidence="9">DSM 12343 / LSv54</strain>
    </source>
</reference>
<comment type="subcellular location">
    <subcellularLocation>
        <location evidence="6">Cytoplasm</location>
    </subcellularLocation>
</comment>
<dbReference type="Proteomes" id="UP000000602">
    <property type="component" value="Chromosome"/>
</dbReference>
<dbReference type="InterPro" id="IPR004572">
    <property type="entry name" value="Protoporphyrinogen_oxidase"/>
</dbReference>
<dbReference type="AlphaFoldDB" id="Q6ARL9"/>
<dbReference type="InterPro" id="IPR036188">
    <property type="entry name" value="FAD/NAD-bd_sf"/>
</dbReference>
<comment type="function">
    <text evidence="6">Involved in coproporphyrin-dependent heme b biosynthesis. Catalyzes the oxidation of coproporphyrinogen III to coproporphyrin III.</text>
</comment>
<sequence length="465" mass="51056">MTKQLDTIIVGAGLSGLTVAHKLRLKDKLHSLLIIDREEQSGGVIRTHRQDGFISEIGPHGFLDNNPASKLILAETGLDKETVKAPLMDFVRYVYLHDKLNLIEQTPGKIIMAPLISWPAKFRVLADLWKRPLEGDPSIAKWVEHRFGPALLPFIDAIFTGTYAGDYETLTVGSVWPGVRELEKKHGSVIRGLIARWIAKKRTGDKTPMNMPSMTSFAEGMARLPERLSEGLSAEELLLNTDVTAIARGENGWAVKTGTGEEYRATQLVLALPTNEALRLLAPLNTGMPMQKIPEARIASVIMGFKGATLPPGFGFLTPEVEKRFSLGCLFSSNMFPGRAPEGHVVIETLVGGKRHPERLNLDDETIIERALADIRAILDLPNPPVYTRVLRSKSGIPQLEEGYPELLSWRDALVRTYPGLHLCGFGWEGIGLNEMMKAGTRVAEAVLDAGGSASAQAEIKGIYF</sequence>
<evidence type="ECO:0000256" key="3">
    <source>
        <dbReference type="ARBA" id="ARBA00022827"/>
    </source>
</evidence>
<keyword evidence="6" id="KW-0963">Cytoplasm</keyword>
<dbReference type="Gene3D" id="1.10.3110.10">
    <property type="entry name" value="protoporphyrinogen ix oxidase, domain 3"/>
    <property type="match status" value="1"/>
</dbReference>
<feature type="domain" description="Amine oxidase" evidence="7">
    <location>
        <begin position="14"/>
        <end position="448"/>
    </location>
</feature>
<dbReference type="STRING" id="177439.DP0277"/>
<evidence type="ECO:0000256" key="5">
    <source>
        <dbReference type="ARBA" id="ARBA00023133"/>
    </source>
</evidence>
<evidence type="ECO:0000313" key="9">
    <source>
        <dbReference type="Proteomes" id="UP000000602"/>
    </source>
</evidence>
<dbReference type="EMBL" id="CR522870">
    <property type="protein sequence ID" value="CAG35006.1"/>
    <property type="molecule type" value="Genomic_DNA"/>
</dbReference>
<dbReference type="Gene3D" id="3.50.50.60">
    <property type="entry name" value="FAD/NAD(P)-binding domain"/>
    <property type="match status" value="1"/>
</dbReference>
<dbReference type="KEGG" id="dps:DP0277"/>
<accession>Q6ARL9</accession>
<dbReference type="OrthoDB" id="9794630at2"/>
<dbReference type="InterPro" id="IPR050464">
    <property type="entry name" value="Zeta_carotene_desat/Oxidored"/>
</dbReference>
<evidence type="ECO:0000256" key="2">
    <source>
        <dbReference type="ARBA" id="ARBA00022630"/>
    </source>
</evidence>
<keyword evidence="3 6" id="KW-0274">FAD</keyword>
<keyword evidence="2 6" id="KW-0285">Flavoprotein</keyword>
<evidence type="ECO:0000256" key="1">
    <source>
        <dbReference type="ARBA" id="ARBA00001974"/>
    </source>
</evidence>
<dbReference type="eggNOG" id="COG1232">
    <property type="taxonomic scope" value="Bacteria"/>
</dbReference>
<dbReference type="Gene3D" id="3.90.660.20">
    <property type="entry name" value="Protoporphyrinogen oxidase, mitochondrial, domain 2"/>
    <property type="match status" value="1"/>
</dbReference>
<dbReference type="GO" id="GO:0004729">
    <property type="term" value="F:oxygen-dependent protoporphyrinogen oxidase activity"/>
    <property type="evidence" value="ECO:0007669"/>
    <property type="project" value="UniProtKB-UniRule"/>
</dbReference>
<comment type="similarity">
    <text evidence="6">Belongs to the protoporphyrinogen/coproporphyrinogen oxidase family. Coproporphyrinogen III oxidase subfamily.</text>
</comment>
<dbReference type="EC" id="1.3.3.15" evidence="6"/>